<dbReference type="PANTHER" id="PTHR23279">
    <property type="entry name" value="DEFECTIVE PROBOSCIS EXTENSION RESPONSE DPR -RELATED"/>
    <property type="match status" value="1"/>
</dbReference>
<keyword evidence="5" id="KW-1185">Reference proteome</keyword>
<dbReference type="CDD" id="cd00096">
    <property type="entry name" value="Ig"/>
    <property type="match status" value="1"/>
</dbReference>
<dbReference type="Proteomes" id="UP000283509">
    <property type="component" value="Unassembled WGS sequence"/>
</dbReference>
<comment type="caution">
    <text evidence="4">The sequence shown here is derived from an EMBL/GenBank/DDBJ whole genome shotgun (WGS) entry which is preliminary data.</text>
</comment>
<gene>
    <name evidence="4" type="ORF">C7M84_015339</name>
</gene>
<dbReference type="GO" id="GO:0050808">
    <property type="term" value="P:synapse organization"/>
    <property type="evidence" value="ECO:0007669"/>
    <property type="project" value="TreeGrafter"/>
</dbReference>
<reference evidence="4 5" key="2">
    <citation type="submission" date="2019-01" db="EMBL/GenBank/DDBJ databases">
        <title>The decoding of complex shrimp genome reveals the adaptation for benthos swimmer, frequently molting mechanism and breeding impact on genome.</title>
        <authorList>
            <person name="Sun Y."/>
            <person name="Gao Y."/>
            <person name="Yu Y."/>
        </authorList>
    </citation>
    <scope>NUCLEOTIDE SEQUENCE [LARGE SCALE GENOMIC DNA]</scope>
    <source>
        <tissue evidence="4">Muscle</tissue>
    </source>
</reference>
<evidence type="ECO:0000259" key="3">
    <source>
        <dbReference type="PROSITE" id="PS50835"/>
    </source>
</evidence>
<dbReference type="InterPro" id="IPR013783">
    <property type="entry name" value="Ig-like_fold"/>
</dbReference>
<feature type="domain" description="Ig-like" evidence="3">
    <location>
        <begin position="147"/>
        <end position="253"/>
    </location>
</feature>
<organism evidence="4 5">
    <name type="scientific">Penaeus vannamei</name>
    <name type="common">Whiteleg shrimp</name>
    <name type="synonym">Litopenaeus vannamei</name>
    <dbReference type="NCBI Taxonomy" id="6689"/>
    <lineage>
        <taxon>Eukaryota</taxon>
        <taxon>Metazoa</taxon>
        <taxon>Ecdysozoa</taxon>
        <taxon>Arthropoda</taxon>
        <taxon>Crustacea</taxon>
        <taxon>Multicrustacea</taxon>
        <taxon>Malacostraca</taxon>
        <taxon>Eumalacostraca</taxon>
        <taxon>Eucarida</taxon>
        <taxon>Decapoda</taxon>
        <taxon>Dendrobranchiata</taxon>
        <taxon>Penaeoidea</taxon>
        <taxon>Penaeidae</taxon>
        <taxon>Penaeus</taxon>
    </lineage>
</organism>
<feature type="compositionally biased region" description="Basic and acidic residues" evidence="1">
    <location>
        <begin position="35"/>
        <end position="49"/>
    </location>
</feature>
<name>A0A3R7PCF6_PENVA</name>
<dbReference type="InterPro" id="IPR037448">
    <property type="entry name" value="Zig-8"/>
</dbReference>
<dbReference type="GO" id="GO:0032589">
    <property type="term" value="C:neuron projection membrane"/>
    <property type="evidence" value="ECO:0007669"/>
    <property type="project" value="TreeGrafter"/>
</dbReference>
<dbReference type="Pfam" id="PF13927">
    <property type="entry name" value="Ig_3"/>
    <property type="match status" value="1"/>
</dbReference>
<feature type="chain" id="PRO_5018631284" description="Ig-like domain-containing protein" evidence="2">
    <location>
        <begin position="30"/>
        <end position="295"/>
    </location>
</feature>
<accession>A0A3R7PCF6</accession>
<dbReference type="STRING" id="6689.A0A3R7PCF6"/>
<dbReference type="InterPro" id="IPR003599">
    <property type="entry name" value="Ig_sub"/>
</dbReference>
<dbReference type="SMART" id="SM00409">
    <property type="entry name" value="IG"/>
    <property type="match status" value="2"/>
</dbReference>
<dbReference type="PROSITE" id="PS50835">
    <property type="entry name" value="IG_LIKE"/>
    <property type="match status" value="2"/>
</dbReference>
<dbReference type="OrthoDB" id="6377396at2759"/>
<dbReference type="InterPro" id="IPR013106">
    <property type="entry name" value="Ig_V-set"/>
</dbReference>
<protein>
    <recommendedName>
        <fullName evidence="3">Ig-like domain-containing protein</fullName>
    </recommendedName>
</protein>
<feature type="region of interest" description="Disordered" evidence="1">
    <location>
        <begin position="29"/>
        <end position="59"/>
    </location>
</feature>
<dbReference type="InterPro" id="IPR003598">
    <property type="entry name" value="Ig_sub2"/>
</dbReference>
<keyword evidence="2" id="KW-0732">Signal</keyword>
<dbReference type="Pfam" id="PF07686">
    <property type="entry name" value="V-set"/>
    <property type="match status" value="1"/>
</dbReference>
<feature type="signal peptide" evidence="2">
    <location>
        <begin position="1"/>
        <end position="29"/>
    </location>
</feature>
<dbReference type="AlphaFoldDB" id="A0A3R7PCF6"/>
<dbReference type="PANTHER" id="PTHR23279:SF41">
    <property type="entry name" value="DEFECTIVE PROBOSCIS EXTENSION RESPONSE 4-RELATED"/>
    <property type="match status" value="1"/>
</dbReference>
<feature type="domain" description="Ig-like" evidence="3">
    <location>
        <begin position="55"/>
        <end position="144"/>
    </location>
</feature>
<dbReference type="SUPFAM" id="SSF48726">
    <property type="entry name" value="Immunoglobulin"/>
    <property type="match status" value="2"/>
</dbReference>
<dbReference type="InterPro" id="IPR007110">
    <property type="entry name" value="Ig-like_dom"/>
</dbReference>
<dbReference type="EMBL" id="QCYY01002915">
    <property type="protein sequence ID" value="ROT66629.1"/>
    <property type="molecule type" value="Genomic_DNA"/>
</dbReference>
<proteinExistence type="predicted"/>
<evidence type="ECO:0000256" key="1">
    <source>
        <dbReference type="SAM" id="MobiDB-lite"/>
    </source>
</evidence>
<evidence type="ECO:0000313" key="4">
    <source>
        <dbReference type="EMBL" id="ROT66629.1"/>
    </source>
</evidence>
<reference evidence="4 5" key="1">
    <citation type="submission" date="2018-04" db="EMBL/GenBank/DDBJ databases">
        <authorList>
            <person name="Zhang X."/>
            <person name="Yuan J."/>
            <person name="Li F."/>
            <person name="Xiang J."/>
        </authorList>
    </citation>
    <scope>NUCLEOTIDE SEQUENCE [LARGE SCALE GENOMIC DNA]</scope>
    <source>
        <tissue evidence="4">Muscle</tissue>
    </source>
</reference>
<evidence type="ECO:0000313" key="5">
    <source>
        <dbReference type="Proteomes" id="UP000283509"/>
    </source>
</evidence>
<dbReference type="InterPro" id="IPR036179">
    <property type="entry name" value="Ig-like_dom_sf"/>
</dbReference>
<dbReference type="SMART" id="SM00408">
    <property type="entry name" value="IGc2"/>
    <property type="match status" value="2"/>
</dbReference>
<evidence type="ECO:0000256" key="2">
    <source>
        <dbReference type="SAM" id="SignalP"/>
    </source>
</evidence>
<dbReference type="Gene3D" id="2.60.40.10">
    <property type="entry name" value="Immunoglobulins"/>
    <property type="match status" value="2"/>
</dbReference>
<sequence length="295" mass="32332">MCLPPRLRHFCWFLLVLLIQGPPSGHVSANPFPGWKDETDWKKEHERGGAPRRGPQLLPGLPTNISVTAGRLATLPCRVANLKGRAVSWIRQEDLMVLATNEITFTTDERFKVRAWRTGGVWAWDLQIEEATLNDAGIYECQVNTRPKVSHPVYLDVQLGGAVIAGPPEVYVEAGSRLLLTCWVQAPPRPPGPITWLHNTTPIHAEGSRGGVSLHVAQEGAKASARLSLTSVTPTDAGNYTCQPEGLDPAHVSVFVLQDEEPRAMHHDAANPSSKISAKLLILGIFIILLTHTDR</sequence>